<comment type="caution">
    <text evidence="6">The sequence shown here is derived from an EMBL/GenBank/DDBJ whole genome shotgun (WGS) entry which is preliminary data.</text>
</comment>
<dbReference type="InterPro" id="IPR013762">
    <property type="entry name" value="Integrase-like_cat_sf"/>
</dbReference>
<dbReference type="SUPFAM" id="SSF56349">
    <property type="entry name" value="DNA breaking-rejoining enzymes"/>
    <property type="match status" value="1"/>
</dbReference>
<gene>
    <name evidence="6" type="ORF">PCOR1329_LOCUS54334</name>
</gene>
<sequence>GAAAARRSWMAVSAGAKKAGTEALRAAGADVSDDEVAGLVLKVRSTLNAGRAPRSKLDEARRLEAALDPVAVRLALGNPEVPGSEMAEALWGFTEAATFSTQAESRIRRVAADTDGWEKVADRIWARAVGEDGDTLPADWVLHLGIGLFLSSLVVVLWADSGRHRLAGAAVGLCGTSLLVRRVPERVTAWWTRWGRRSAFAAALSSGGDGLDLAADEDDGAAWGAPGAPTPKGSCAATAEAPTGPLPPPGLAALPPPPWAPPAEGAGAAVATAKPGSQDLAALRAFAQGSEVPGPFSQTAALQQQQQQQPQPPPEGAVPAAGLSFHAPHAPADAVKLGREVQMVLATLREFQAQAATNVYWAWHFWERIAAVDGNLGLHPDLRRVLQTHGYAGAGTKSPPGGSLPQELDALLSSATAPHGAGMQASPGWAVAPQTQQQQEDSRWNLSLPPDLRRAAPEIYRTMRGAGAASARDWLSQEVTGQRHTPVWTDLWTAATNVDYLLGGCKTQSELLTRLASDDALELHLRRLASYVYEMRTKDKVGAAAMLAVRPPGSAADLAPTWLVTEATTHSKAEHQRDERVHAASKRDGRGAPPPRVQPRMPVAGLPGSLTRALQWKEAEARLRTRWARRMRVWRRACGLIELMNGMDRGSLEARPAGQRESSDDEMMLAWRLVQQYALQDAARYERDCRGLAPTGGQGADLACDRGPQDAYTGVRKGASRHVTMCAAAVAEPPDDMVVDLLEALPDGERQYYSDERNVLDYSGKSGVIFEDGGLENGDCVDAGPEDAQQHRYDDDWLGQQSSCRAAPPSPAGYSVAEWIEAVKRAKRADERVMVVMHLFAGRRRRGDVQEVVERLAKERNLRVIFLSADLLDDPRWDLANPSTFSALMELCEGGWVDIVLGGPPCSTWSRARYNRRRPGPPPVRSRLRPWGLPGLKAWEAARVAESNTPTLNLLALCEACGQSGGAFLIGHPEDPGHAPYPSIWNTNEMLMAADGLDGPQMAFYLHVDDGVVMAGGSGCGPRATGKMHQLADALAEAGFVVTDRTEASDMQKVLGYAPQARPAQLRLPPKRARELVQQLEAMGATRALHTEELRSLLGVWIWGALLRRELLCIPSAVFRLLERYPHQRVSTWATVRRELRAMARVVPLMYADLGAPPAPVHFAADAMGVNVEDDGGWGTLVTDMGEDIAKDFINTGGNLGYTVARLDGELTGLRRPEQVIRRTKPFSLLPDRVFKPDEDWTIVGAGRWRSADHITLGEGRCVVKISRLAAATPALHRTVLPILEDNQPVSGAVSKGRKLDSTSVEKVKPHTLAAYRAAAMKFVTYLDEHGFVPDGPEQWDDLLVEYKNDMQMTKCNFEYAVAAVGLLFPYSLVDYRHRLKQFEAALGLDIHWTPHSARAGFASDSVARGVPFQDIKEAGRWLTESSLRIYVDVVTASRVLAQAEQRGIAPLIREAAEKLPNYFPEGIFGEGEGIQHAASGLAQGPGRRLGAACAGSPTGAAGGGPPGGLTSAPGGASPAACASTGRAGVTWAAVAALMIGWRYVAGPLAHLGTMMGVVASVSVSAGKVVDSSLGAVITAAQGVSDFAVTSSRSSASLLQEAWRGVDITDLHVRQRHAERLADDPEILQDWIQREFLSGEPRPPGAEQVATAISEASVTIPHMAESWQMLIWPGQYRELHMTLDLLPSGFYGVHMVERIVNFTVQWSNPMWSSLDCDISSERDTVVAHINSTLAGLPLPEIRYMSMTDREIQTARLPGAWINMARRLFRAVYMAVKSVLQLILFGV</sequence>
<keyword evidence="7" id="KW-1185">Reference proteome</keyword>
<feature type="region of interest" description="Disordered" evidence="5">
    <location>
        <begin position="215"/>
        <end position="267"/>
    </location>
</feature>
<reference evidence="6" key="1">
    <citation type="submission" date="2023-10" db="EMBL/GenBank/DDBJ databases">
        <authorList>
            <person name="Chen Y."/>
            <person name="Shah S."/>
            <person name="Dougan E. K."/>
            <person name="Thang M."/>
            <person name="Chan C."/>
        </authorList>
    </citation>
    <scope>NUCLEOTIDE SEQUENCE [LARGE SCALE GENOMIC DNA]</scope>
</reference>
<keyword evidence="3" id="KW-0949">S-adenosyl-L-methionine</keyword>
<organism evidence="6 7">
    <name type="scientific">Prorocentrum cordatum</name>
    <dbReference type="NCBI Taxonomy" id="2364126"/>
    <lineage>
        <taxon>Eukaryota</taxon>
        <taxon>Sar</taxon>
        <taxon>Alveolata</taxon>
        <taxon>Dinophyceae</taxon>
        <taxon>Prorocentrales</taxon>
        <taxon>Prorocentraceae</taxon>
        <taxon>Prorocentrum</taxon>
    </lineage>
</organism>
<evidence type="ECO:0000256" key="5">
    <source>
        <dbReference type="SAM" id="MobiDB-lite"/>
    </source>
</evidence>
<evidence type="ECO:0000256" key="4">
    <source>
        <dbReference type="ARBA" id="ARBA00023172"/>
    </source>
</evidence>
<dbReference type="EMBL" id="CAUYUJ010016637">
    <property type="protein sequence ID" value="CAK0867384.1"/>
    <property type="molecule type" value="Genomic_DNA"/>
</dbReference>
<dbReference type="Gene3D" id="1.10.443.10">
    <property type="entry name" value="Intergrase catalytic core"/>
    <property type="match status" value="1"/>
</dbReference>
<feature type="region of interest" description="Disordered" evidence="5">
    <location>
        <begin position="568"/>
        <end position="603"/>
    </location>
</feature>
<keyword evidence="2" id="KW-0808">Transferase</keyword>
<accession>A0ABN9V3P9</accession>
<evidence type="ECO:0000256" key="1">
    <source>
        <dbReference type="ARBA" id="ARBA00022603"/>
    </source>
</evidence>
<proteinExistence type="predicted"/>
<keyword evidence="1" id="KW-0489">Methyltransferase</keyword>
<dbReference type="InterPro" id="IPR018117">
    <property type="entry name" value="C5_DNA_meth_AS"/>
</dbReference>
<evidence type="ECO:0000256" key="2">
    <source>
        <dbReference type="ARBA" id="ARBA00022679"/>
    </source>
</evidence>
<evidence type="ECO:0000313" key="6">
    <source>
        <dbReference type="EMBL" id="CAK0867384.1"/>
    </source>
</evidence>
<dbReference type="Proteomes" id="UP001189429">
    <property type="component" value="Unassembled WGS sequence"/>
</dbReference>
<feature type="compositionally biased region" description="Basic and acidic residues" evidence="5">
    <location>
        <begin position="569"/>
        <end position="590"/>
    </location>
</feature>
<feature type="compositionally biased region" description="Pro residues" evidence="5">
    <location>
        <begin position="244"/>
        <end position="261"/>
    </location>
</feature>
<name>A0ABN9V3P9_9DINO</name>
<evidence type="ECO:0000313" key="7">
    <source>
        <dbReference type="Proteomes" id="UP001189429"/>
    </source>
</evidence>
<dbReference type="PROSITE" id="PS00094">
    <property type="entry name" value="C5_MTASE_1"/>
    <property type="match status" value="1"/>
</dbReference>
<evidence type="ECO:0000256" key="3">
    <source>
        <dbReference type="ARBA" id="ARBA00022691"/>
    </source>
</evidence>
<feature type="region of interest" description="Disordered" evidence="5">
    <location>
        <begin position="417"/>
        <end position="448"/>
    </location>
</feature>
<dbReference type="InterPro" id="IPR011010">
    <property type="entry name" value="DNA_brk_join_enz"/>
</dbReference>
<keyword evidence="4" id="KW-0233">DNA recombination</keyword>
<feature type="non-terminal residue" evidence="6">
    <location>
        <position position="1"/>
    </location>
</feature>
<protein>
    <submittedName>
        <fullName evidence="6">Uncharacterized protein</fullName>
    </submittedName>
</protein>
<feature type="region of interest" description="Disordered" evidence="5">
    <location>
        <begin position="292"/>
        <end position="323"/>
    </location>
</feature>